<comment type="function">
    <text evidence="9">Component of the large ribosomal subunit. The ribosome is a large ribonucleoprotein complex responsible for the synthesis of proteins in the cell.</text>
</comment>
<organism evidence="11 12">
    <name type="scientific">Puccinia sorghi</name>
    <dbReference type="NCBI Taxonomy" id="27349"/>
    <lineage>
        <taxon>Eukaryota</taxon>
        <taxon>Fungi</taxon>
        <taxon>Dikarya</taxon>
        <taxon>Basidiomycota</taxon>
        <taxon>Pucciniomycotina</taxon>
        <taxon>Pucciniomycetes</taxon>
        <taxon>Pucciniales</taxon>
        <taxon>Pucciniaceae</taxon>
        <taxon>Puccinia</taxon>
    </lineage>
</organism>
<evidence type="ECO:0000256" key="7">
    <source>
        <dbReference type="ARBA" id="ARBA00022980"/>
    </source>
</evidence>
<dbReference type="PANTHER" id="PTHR10768:SF0">
    <property type="entry name" value="RIBOSOMAL PROTEIN L37"/>
    <property type="match status" value="1"/>
</dbReference>
<evidence type="ECO:0000313" key="12">
    <source>
        <dbReference type="Proteomes" id="UP000037035"/>
    </source>
</evidence>
<dbReference type="VEuPathDB" id="FungiDB:VP01_1310g4"/>
<evidence type="ECO:0000256" key="4">
    <source>
        <dbReference type="ARBA" id="ARBA00022771"/>
    </source>
</evidence>
<evidence type="ECO:0000256" key="9">
    <source>
        <dbReference type="RuleBase" id="RU000576"/>
    </source>
</evidence>
<keyword evidence="3 9" id="KW-0699">rRNA-binding</keyword>
<dbReference type="STRING" id="27349.A0A0L6VN45"/>
<dbReference type="GO" id="GO:0006412">
    <property type="term" value="P:translation"/>
    <property type="evidence" value="ECO:0007669"/>
    <property type="project" value="InterPro"/>
</dbReference>
<keyword evidence="6 9" id="KW-0694">RNA-binding</keyword>
<evidence type="ECO:0000256" key="10">
    <source>
        <dbReference type="SAM" id="MobiDB-lite"/>
    </source>
</evidence>
<dbReference type="GO" id="GO:0019843">
    <property type="term" value="F:rRNA binding"/>
    <property type="evidence" value="ECO:0007669"/>
    <property type="project" value="UniProtKB-KW"/>
</dbReference>
<name>A0A0L6VN45_9BASI</name>
<keyword evidence="7 9" id="KW-0689">Ribosomal protein</keyword>
<dbReference type="PROSITE" id="PS01077">
    <property type="entry name" value="RIBOSOMAL_L37E"/>
    <property type="match status" value="1"/>
</dbReference>
<dbReference type="AlphaFoldDB" id="A0A0L6VN45"/>
<evidence type="ECO:0000256" key="6">
    <source>
        <dbReference type="ARBA" id="ARBA00022884"/>
    </source>
</evidence>
<evidence type="ECO:0000256" key="5">
    <source>
        <dbReference type="ARBA" id="ARBA00022833"/>
    </source>
</evidence>
<keyword evidence="8 9" id="KW-0687">Ribonucleoprotein</keyword>
<dbReference type="InterPro" id="IPR011331">
    <property type="entry name" value="Ribosomal_eL37/eL43"/>
</dbReference>
<feature type="region of interest" description="Disordered" evidence="10">
    <location>
        <begin position="1"/>
        <end position="38"/>
    </location>
</feature>
<evidence type="ECO:0000256" key="3">
    <source>
        <dbReference type="ARBA" id="ARBA00022730"/>
    </source>
</evidence>
<dbReference type="Pfam" id="PF01907">
    <property type="entry name" value="Ribosomal_L37e"/>
    <property type="match status" value="2"/>
</dbReference>
<reference evidence="11 12" key="1">
    <citation type="submission" date="2015-08" db="EMBL/GenBank/DDBJ databases">
        <title>Next Generation Sequencing and Analysis of the Genome of Puccinia sorghi L Schw, the Causal Agent of Maize Common Rust.</title>
        <authorList>
            <person name="Rochi L."/>
            <person name="Burguener G."/>
            <person name="Darino M."/>
            <person name="Turjanski A."/>
            <person name="Kreff E."/>
            <person name="Dieguez M.J."/>
            <person name="Sacco F."/>
        </authorList>
    </citation>
    <scope>NUCLEOTIDE SEQUENCE [LARGE SCALE GENOMIC DNA]</scope>
    <source>
        <strain evidence="11 12">RO10H11247</strain>
    </source>
</reference>
<keyword evidence="4" id="KW-0863">Zinc-finger</keyword>
<dbReference type="EMBL" id="LAVV01003455">
    <property type="protein sequence ID" value="KNZ62119.1"/>
    <property type="molecule type" value="Genomic_DNA"/>
</dbReference>
<dbReference type="PANTHER" id="PTHR10768">
    <property type="entry name" value="60S RIBOSOMAL PROTEIN L37"/>
    <property type="match status" value="1"/>
</dbReference>
<evidence type="ECO:0000256" key="1">
    <source>
        <dbReference type="ARBA" id="ARBA00009805"/>
    </source>
</evidence>
<evidence type="ECO:0000313" key="11">
    <source>
        <dbReference type="EMBL" id="KNZ62119.1"/>
    </source>
</evidence>
<comment type="similarity">
    <text evidence="1 9">Belongs to the eukaryotic ribosomal protein eL37 family.</text>
</comment>
<dbReference type="OrthoDB" id="10259236at2759"/>
<keyword evidence="5 9" id="KW-0862">Zinc</keyword>
<evidence type="ECO:0000256" key="8">
    <source>
        <dbReference type="ARBA" id="ARBA00023274"/>
    </source>
</evidence>
<dbReference type="GO" id="GO:0008270">
    <property type="term" value="F:zinc ion binding"/>
    <property type="evidence" value="ECO:0007669"/>
    <property type="project" value="UniProtKB-KW"/>
</dbReference>
<dbReference type="InterPro" id="IPR011332">
    <property type="entry name" value="Ribosomal_zn-bd"/>
</dbReference>
<dbReference type="GO" id="GO:0003735">
    <property type="term" value="F:structural constituent of ribosome"/>
    <property type="evidence" value="ECO:0007669"/>
    <property type="project" value="InterPro"/>
</dbReference>
<accession>A0A0L6VN45</accession>
<proteinExistence type="inferred from homology"/>
<dbReference type="GO" id="GO:0022625">
    <property type="term" value="C:cytosolic large ribosomal subunit"/>
    <property type="evidence" value="ECO:0007669"/>
    <property type="project" value="TreeGrafter"/>
</dbReference>
<dbReference type="SUPFAM" id="SSF57829">
    <property type="entry name" value="Zn-binding ribosomal proteins"/>
    <property type="match status" value="2"/>
</dbReference>
<evidence type="ECO:0000256" key="2">
    <source>
        <dbReference type="ARBA" id="ARBA00022723"/>
    </source>
</evidence>
<dbReference type="InterPro" id="IPR018267">
    <property type="entry name" value="Ribosomal_eL37_CS"/>
</dbReference>
<feature type="compositionally biased region" description="Basic residues" evidence="10">
    <location>
        <begin position="9"/>
        <end position="32"/>
    </location>
</feature>
<dbReference type="Gene3D" id="2.20.25.30">
    <property type="match status" value="2"/>
</dbReference>
<keyword evidence="12" id="KW-1185">Reference proteome</keyword>
<dbReference type="Proteomes" id="UP000037035">
    <property type="component" value="Unassembled WGS sequence"/>
</dbReference>
<dbReference type="InterPro" id="IPR001569">
    <property type="entry name" value="Ribosomal_eL37"/>
</dbReference>
<gene>
    <name evidence="11" type="ORF">VP01_1310g4</name>
</gene>
<keyword evidence="2 9" id="KW-0479">Metal-binding</keyword>
<sequence>MTKGTSSFGKRHSKTHTQCRRCGRRSFHKQHKSQSSSPIAHTWRVAYRYIHTRLNFLACAACGYPAAKTRSYEWGAKAKRRHTTGTGRMRHLKDVPRRFKNGFREGTVATRKTASA</sequence>
<comment type="caution">
    <text evidence="11">The sequence shown here is derived from an EMBL/GenBank/DDBJ whole genome shotgun (WGS) entry which is preliminary data.</text>
</comment>
<protein>
    <recommendedName>
        <fullName evidence="9">Ribosomal protein L37</fullName>
    </recommendedName>
</protein>